<gene>
    <name evidence="3" type="ORF">cyc_08311</name>
</gene>
<accession>A0A1D3CZS4</accession>
<evidence type="ECO:0000313" key="4">
    <source>
        <dbReference type="Proteomes" id="UP000095192"/>
    </source>
</evidence>
<dbReference type="GO" id="GO:0003676">
    <property type="term" value="F:nucleic acid binding"/>
    <property type="evidence" value="ECO:0007669"/>
    <property type="project" value="InterPro"/>
</dbReference>
<dbReference type="FunCoup" id="A0A1D3CZS4">
    <property type="interactions" value="7"/>
</dbReference>
<reference evidence="3 4" key="1">
    <citation type="journal article" date="2016" name="BMC Genomics">
        <title>Comparative genomics reveals Cyclospora cayetanensis possesses coccidia-like metabolism and invasion components but unique surface antigens.</title>
        <authorList>
            <person name="Liu S."/>
            <person name="Wang L."/>
            <person name="Zheng H."/>
            <person name="Xu Z."/>
            <person name="Roellig D.M."/>
            <person name="Li N."/>
            <person name="Frace M.A."/>
            <person name="Tang K."/>
            <person name="Arrowood M.J."/>
            <person name="Moss D.M."/>
            <person name="Zhang L."/>
            <person name="Feng Y."/>
            <person name="Xiao L."/>
        </authorList>
    </citation>
    <scope>NUCLEOTIDE SEQUENCE [LARGE SCALE GENOMIC DNA]</scope>
    <source>
        <strain evidence="3 4">CHN_HEN01</strain>
    </source>
</reference>
<dbReference type="Proteomes" id="UP000095192">
    <property type="component" value="Unassembled WGS sequence"/>
</dbReference>
<keyword evidence="4" id="KW-1185">Reference proteome</keyword>
<evidence type="ECO:0000256" key="1">
    <source>
        <dbReference type="SAM" id="MobiDB-lite"/>
    </source>
</evidence>
<dbReference type="VEuPathDB" id="ToxoDB:LOC34624070"/>
<dbReference type="InParanoid" id="A0A1D3CZS4"/>
<dbReference type="InterPro" id="IPR035979">
    <property type="entry name" value="RBD_domain_sf"/>
</dbReference>
<feature type="domain" description="KHDC4/BBP-like KH-domain type I" evidence="2">
    <location>
        <begin position="155"/>
        <end position="220"/>
    </location>
</feature>
<proteinExistence type="predicted"/>
<feature type="region of interest" description="Disordered" evidence="1">
    <location>
        <begin position="116"/>
        <end position="136"/>
    </location>
</feature>
<feature type="region of interest" description="Disordered" evidence="1">
    <location>
        <begin position="1"/>
        <end position="25"/>
    </location>
</feature>
<organism evidence="3 4">
    <name type="scientific">Cyclospora cayetanensis</name>
    <dbReference type="NCBI Taxonomy" id="88456"/>
    <lineage>
        <taxon>Eukaryota</taxon>
        <taxon>Sar</taxon>
        <taxon>Alveolata</taxon>
        <taxon>Apicomplexa</taxon>
        <taxon>Conoidasida</taxon>
        <taxon>Coccidia</taxon>
        <taxon>Eucoccidiorida</taxon>
        <taxon>Eimeriorina</taxon>
        <taxon>Eimeriidae</taxon>
        <taxon>Cyclospora</taxon>
    </lineage>
</organism>
<dbReference type="VEuPathDB" id="ToxoDB:cyc_08311"/>
<dbReference type="InterPro" id="IPR055256">
    <property type="entry name" value="KH_1_KHDC4/BBP-like"/>
</dbReference>
<name>A0A1D3CZS4_9EIME</name>
<dbReference type="SUPFAM" id="SSF54928">
    <property type="entry name" value="RNA-binding domain, RBD"/>
    <property type="match status" value="1"/>
</dbReference>
<dbReference type="EMBL" id="JROU02001372">
    <property type="protein sequence ID" value="OEH76677.1"/>
    <property type="molecule type" value="Genomic_DNA"/>
</dbReference>
<evidence type="ECO:0000313" key="3">
    <source>
        <dbReference type="EMBL" id="OEH76677.1"/>
    </source>
</evidence>
<dbReference type="Pfam" id="PF22675">
    <property type="entry name" value="KH-I_KHDC4-BBP"/>
    <property type="match status" value="1"/>
</dbReference>
<dbReference type="AlphaFoldDB" id="A0A1D3CZS4"/>
<evidence type="ECO:0000259" key="2">
    <source>
        <dbReference type="Pfam" id="PF22675"/>
    </source>
</evidence>
<protein>
    <recommendedName>
        <fullName evidence="2">KHDC4/BBP-like KH-domain type I domain-containing protein</fullName>
    </recommendedName>
</protein>
<comment type="caution">
    <text evidence="3">The sequence shown here is derived from an EMBL/GenBank/DDBJ whole genome shotgun (WGS) entry which is preliminary data.</text>
</comment>
<sequence>MGGPSGGPSFVYHPPQGAPAPRPGGPIGGPSRLLLFIDGPTRPFALQESDIRSCVSAYGQVQNVVILRDRAAAEISFGPSSGLTACLQDLDGVTLEGIGVLRAVVLPPGISAAAALPESAADPPQQSQSFAGPAAAATTGPAASQLELVGLFGEEPAFSVAAAIQGANNSNIQYIIEQARHKIDIGIRGKPVNDAPVADRLHLTLSSDDAEAFDKASRLAIWESLLHRILSARAEIAPVSSVVATTARA</sequence>